<dbReference type="GO" id="GO:0006979">
    <property type="term" value="P:response to oxidative stress"/>
    <property type="evidence" value="ECO:0007669"/>
    <property type="project" value="EnsemblMetazoa"/>
</dbReference>
<dbReference type="GO" id="GO:0008340">
    <property type="term" value="P:determination of adult lifespan"/>
    <property type="evidence" value="ECO:0007669"/>
    <property type="project" value="EnsemblMetazoa"/>
</dbReference>
<comment type="subcellular location">
    <subcellularLocation>
        <location evidence="1">Cell projection</location>
        <location evidence="1">Cilium</location>
    </subcellularLocation>
</comment>
<evidence type="ECO:0000256" key="2">
    <source>
        <dbReference type="ARBA" id="ARBA00022574"/>
    </source>
</evidence>
<dbReference type="Gene3D" id="1.25.40.470">
    <property type="match status" value="2"/>
</dbReference>
<dbReference type="PANTHER" id="PTHR15722:SF7">
    <property type="entry name" value="INTRAFLAGELLAR TRANSPORT PROTEIN 140 HOMOLOG"/>
    <property type="match status" value="1"/>
</dbReference>
<keyword evidence="5" id="KW-0966">Cell projection</keyword>
<evidence type="ECO:0000259" key="9">
    <source>
        <dbReference type="Pfam" id="PF24760"/>
    </source>
</evidence>
<dbReference type="GO" id="GO:0036064">
    <property type="term" value="C:ciliary basal body"/>
    <property type="evidence" value="ECO:0007669"/>
    <property type="project" value="TreeGrafter"/>
</dbReference>
<evidence type="ECO:0000256" key="6">
    <source>
        <dbReference type="SAM" id="MobiDB-lite"/>
    </source>
</evidence>
<dbReference type="PANTHER" id="PTHR15722">
    <property type="entry name" value="IFT140/172-RELATED"/>
    <property type="match status" value="1"/>
</dbReference>
<dbReference type="Proteomes" id="UP000024404">
    <property type="component" value="Unassembled WGS sequence"/>
</dbReference>
<dbReference type="FunFam" id="1.25.40.470:FF:000028">
    <property type="entry name" value="Intraflagellar transport protein 140-like protein"/>
    <property type="match status" value="1"/>
</dbReference>
<dbReference type="GO" id="GO:0060271">
    <property type="term" value="P:cilium assembly"/>
    <property type="evidence" value="ECO:0007669"/>
    <property type="project" value="EnsemblMetazoa"/>
</dbReference>
<organism evidence="11 12">
    <name type="scientific">Onchocerca volvulus</name>
    <dbReference type="NCBI Taxonomy" id="6282"/>
    <lineage>
        <taxon>Eukaryota</taxon>
        <taxon>Metazoa</taxon>
        <taxon>Ecdysozoa</taxon>
        <taxon>Nematoda</taxon>
        <taxon>Chromadorea</taxon>
        <taxon>Rhabditida</taxon>
        <taxon>Spirurina</taxon>
        <taxon>Spiruromorpha</taxon>
        <taxon>Filarioidea</taxon>
        <taxon>Onchocercidae</taxon>
        <taxon>Onchocerca</taxon>
    </lineage>
</organism>
<dbReference type="GO" id="GO:0030991">
    <property type="term" value="C:intraciliary transport particle A"/>
    <property type="evidence" value="ECO:0007669"/>
    <property type="project" value="TreeGrafter"/>
</dbReference>
<proteinExistence type="predicted"/>
<dbReference type="Pfam" id="PF23385">
    <property type="entry name" value="Beta-prop_IFT140_2nd"/>
    <property type="match status" value="1"/>
</dbReference>
<dbReference type="GO" id="GO:0043053">
    <property type="term" value="P:dauer entry"/>
    <property type="evidence" value="ECO:0007669"/>
    <property type="project" value="EnsemblMetazoa"/>
</dbReference>
<dbReference type="GO" id="GO:0097730">
    <property type="term" value="C:non-motile cilium"/>
    <property type="evidence" value="ECO:0007669"/>
    <property type="project" value="EnsemblMetazoa"/>
</dbReference>
<dbReference type="Gene3D" id="2.130.10.10">
    <property type="entry name" value="YVTN repeat-like/Quinoprotein amine dehydrogenase"/>
    <property type="match status" value="1"/>
</dbReference>
<feature type="domain" description="IFT140 second beta-propeller" evidence="8">
    <location>
        <begin position="423"/>
        <end position="741"/>
    </location>
</feature>
<dbReference type="InterPro" id="IPR056168">
    <property type="entry name" value="TPR_IF140/IFT172/WDR19"/>
</dbReference>
<dbReference type="GO" id="GO:0009408">
    <property type="term" value="P:response to heat"/>
    <property type="evidence" value="ECO:0007669"/>
    <property type="project" value="EnsemblMetazoa"/>
</dbReference>
<evidence type="ECO:0000313" key="11">
    <source>
        <dbReference type="EnsemblMetazoa" id="OVOC10126.1"/>
    </source>
</evidence>
<sequence>MPVLVEEKINNNRKNGNSNDNTDKNDNGTREIQHELMEWHPTSGLLALTTYHSNIGSEINFFTHQAVKSDYLPIRKANARITYLCWHPVIDIIATSWDSGDVIFRFVQNDKDFSLPNENVRNNEMIKCMLWSLTELKICITKKNGNITLWRILNDEKREKLKIVVSGMINEEANCICRWKSESKSFEHENTKHVNAEFNDKLASLTNDEKIESNEYFIIGGANGGIHTFHHNGEIREIYRLDSAVIQLFYIETKTLLLALSQELFLHQFILVDDNKVEEKIRVKVNGKWPNFQIIMMGIDMLAMCNGENEIRIWDLKNDENGAISLRKTKGFNATDTITCLSYSNVKDCLSGGTADGKIANWKHQHTADGKFDKQWILQEAVNIGSRVKMIKWSTVSDILAVSTGNAVTLLKEQAILSHMNGNIAVLQSSSKKVTLICLESMEQHDIQISIILKGLHMGEKYLALWDNQNIYLYEIINEENTKLKIQSTANFNCSTSGVAVYQQNVYCIENDKIKIRTFQGTVKQIISIPEMEGNPIMIDINNSWMCIASSNGFIRIYDLSAKEARQQYHSKYISKTVQDFKYFLHVKLNKLGNRVSFTYCTDDNKKVYPSIMVWDADSDIVSNFNFITGMTDQQQYEADANAELIANNRPNAAVARKIEKEQIRYRLPDYLPGFHCWDSNDSRYLICEANHYKPNARPNYLLSIFVTSEDGLHMQDLHLQSRNSEVLLGCTVPYIYSVRKDNDENEESNNEMSIGNLLLRQVLREFIGLENSDATTKEICYKLYYRFNHNQEDSLIILKILNCIFQAMMNFSYYMIVDKMDEAFKAIKFIKSENAWEHMAHMCVKTRRLDVALVCLGNMGHVCGVRALRKSMQSGDPLEVQVAILAIQLGLLDEAQALFASCGRYDLVNRLLQTRNRWDEAFEIAEKHDRIHLRNTYYNYAKYHESLNSIDTAIENYEKSGTHRFEVPRMLFEHPKKLEVYVKKTKDSGIQKWWARYMESQGDVKAARLYYQYAKDYLSVVRLLCRSNNIDDAVEIANSSDDKASCYHLGRYFETHGDPNMAVTFFTKAHAYSNALRLAREYNMQDKIANLALMAGGNELVEAAQYYENISGQADKAVMLYHKAGMISRALDLAFRTEQFSALDLITNELDENSDPRVLERAAEFFKNNQQYNRAVQLLAYAKKYSEAIDLCKQRNVPMSEALAEALTPPKGDMSNEADRIKLLELIAECCVQQRNYHFAAKKYTQAGNKLEAMRSLVKSGDTGRIVFFATAARNKEIYILAANYLQTLNWKEDGDLMKQIESFYNKANAHEHLASFYEACAQVEIDDYRDYNKAVDALNEALRCIMKALQNNPKNEEYLMEKQAELHQAIGNIREFIQIRTVYELDSTDAIQQLEAFADDKEACKNIRLGDIYAVMIMHNVHKTNYRKAYSLIQKLKEREPYLELNRFVSKEMQDVICDELKLPHFTNNEKIGSESSEDQRLDDEVDYSYAMKRHIQRENKAFDEKNFE</sequence>
<dbReference type="InterPro" id="IPR036322">
    <property type="entry name" value="WD40_repeat_dom_sf"/>
</dbReference>
<keyword evidence="4" id="KW-0969">Cilium</keyword>
<dbReference type="EMBL" id="CMVM020000320">
    <property type="status" value="NOT_ANNOTATED_CDS"/>
    <property type="molecule type" value="Genomic_DNA"/>
</dbReference>
<dbReference type="EnsemblMetazoa" id="OVOC10126.1">
    <property type="protein sequence ID" value="OVOC10126.1"/>
    <property type="gene ID" value="WBGene00246935"/>
</dbReference>
<dbReference type="AlphaFoldDB" id="A0A8R1TIV8"/>
<dbReference type="SUPFAM" id="SSF101908">
    <property type="entry name" value="Putative isomerase YbhE"/>
    <property type="match status" value="1"/>
</dbReference>
<dbReference type="GO" id="GO:1905798">
    <property type="term" value="P:positive regulation of intraciliary anterograde transport"/>
    <property type="evidence" value="ECO:0007669"/>
    <property type="project" value="EnsemblMetazoa"/>
</dbReference>
<evidence type="ECO:0000313" key="12">
    <source>
        <dbReference type="Proteomes" id="UP000024404"/>
    </source>
</evidence>
<dbReference type="GO" id="GO:0035721">
    <property type="term" value="P:intraciliary retrograde transport"/>
    <property type="evidence" value="ECO:0007669"/>
    <property type="project" value="TreeGrafter"/>
</dbReference>
<evidence type="ECO:0000259" key="10">
    <source>
        <dbReference type="Pfam" id="PF24762"/>
    </source>
</evidence>
<evidence type="ECO:0000256" key="5">
    <source>
        <dbReference type="ARBA" id="ARBA00023273"/>
    </source>
</evidence>
<dbReference type="InterPro" id="IPR056156">
    <property type="entry name" value="TPR_IF140_C"/>
</dbReference>
<evidence type="ECO:0000259" key="8">
    <source>
        <dbReference type="Pfam" id="PF23385"/>
    </source>
</evidence>
<dbReference type="Pfam" id="PF24762">
    <property type="entry name" value="TPR_IF140-IFT172"/>
    <property type="match status" value="1"/>
</dbReference>
<evidence type="ECO:0000256" key="4">
    <source>
        <dbReference type="ARBA" id="ARBA00023069"/>
    </source>
</evidence>
<reference evidence="11" key="2">
    <citation type="submission" date="2022-06" db="UniProtKB">
        <authorList>
            <consortium name="EnsemblMetazoa"/>
        </authorList>
    </citation>
    <scope>IDENTIFICATION</scope>
</reference>
<dbReference type="SUPFAM" id="SSF81901">
    <property type="entry name" value="HCP-like"/>
    <property type="match status" value="1"/>
</dbReference>
<reference evidence="12" key="1">
    <citation type="submission" date="2013-10" db="EMBL/GenBank/DDBJ databases">
        <title>Genome sequencing of Onchocerca volvulus.</title>
        <authorList>
            <person name="Cotton J."/>
            <person name="Tsai J."/>
            <person name="Stanley E."/>
            <person name="Tracey A."/>
            <person name="Holroyd N."/>
            <person name="Lustigman S."/>
            <person name="Berriman M."/>
        </authorList>
    </citation>
    <scope>NUCLEOTIDE SEQUENCE</scope>
</reference>
<keyword evidence="3" id="KW-0677">Repeat</keyword>
<dbReference type="InterPro" id="IPR015943">
    <property type="entry name" value="WD40/YVTN_repeat-like_dom_sf"/>
</dbReference>
<dbReference type="GO" id="GO:0006972">
    <property type="term" value="P:hyperosmotic response"/>
    <property type="evidence" value="ECO:0007669"/>
    <property type="project" value="EnsemblMetazoa"/>
</dbReference>
<accession>A0A8R1TIV8</accession>
<dbReference type="Pfam" id="PF23383">
    <property type="entry name" value="Beta-prop_IFT140_1st"/>
    <property type="match status" value="1"/>
</dbReference>
<name>A0A8R1TIV8_ONCVO</name>
<evidence type="ECO:0000259" key="7">
    <source>
        <dbReference type="Pfam" id="PF23383"/>
    </source>
</evidence>
<keyword evidence="12" id="KW-1185">Reference proteome</keyword>
<dbReference type="InterPro" id="IPR056154">
    <property type="entry name" value="Beta-prop_IFT140_1st"/>
</dbReference>
<dbReference type="SUPFAM" id="SSF50978">
    <property type="entry name" value="WD40 repeat-like"/>
    <property type="match status" value="1"/>
</dbReference>
<feature type="region of interest" description="Disordered" evidence="6">
    <location>
        <begin position="9"/>
        <end position="28"/>
    </location>
</feature>
<dbReference type="GO" id="GO:1905801">
    <property type="term" value="P:positive regulation of intraciliary retrograde transport"/>
    <property type="evidence" value="ECO:0007669"/>
    <property type="project" value="EnsemblMetazoa"/>
</dbReference>
<dbReference type="InterPro" id="IPR056155">
    <property type="entry name" value="Beta-prop_IFT140_2nd"/>
</dbReference>
<feature type="domain" description="IF140 C-terminal TPR" evidence="9">
    <location>
        <begin position="1313"/>
        <end position="1439"/>
    </location>
</feature>
<keyword evidence="2" id="KW-0853">WD repeat</keyword>
<feature type="domain" description="IF140/IFT172/WDR19 TPR" evidence="10">
    <location>
        <begin position="820"/>
        <end position="1305"/>
    </location>
</feature>
<protein>
    <submittedName>
        <fullName evidence="11">Uncharacterized protein</fullName>
    </submittedName>
</protein>
<evidence type="ECO:0000256" key="1">
    <source>
        <dbReference type="ARBA" id="ARBA00004138"/>
    </source>
</evidence>
<dbReference type="Pfam" id="PF24760">
    <property type="entry name" value="TPR_IF140_C"/>
    <property type="match status" value="1"/>
</dbReference>
<evidence type="ECO:0000256" key="3">
    <source>
        <dbReference type="ARBA" id="ARBA00022737"/>
    </source>
</evidence>
<dbReference type="GO" id="GO:0005930">
    <property type="term" value="C:axoneme"/>
    <property type="evidence" value="ECO:0007669"/>
    <property type="project" value="TreeGrafter"/>
</dbReference>
<feature type="domain" description="IFT140 first beta-propeller" evidence="7">
    <location>
        <begin position="30"/>
        <end position="414"/>
    </location>
</feature>